<protein>
    <submittedName>
        <fullName evidence="2">Uncharacterized protein</fullName>
    </submittedName>
</protein>
<dbReference type="eggNOG" id="ENOG502ZV3K">
    <property type="taxonomic scope" value="Bacteria"/>
</dbReference>
<feature type="transmembrane region" description="Helical" evidence="1">
    <location>
        <begin position="7"/>
        <end position="29"/>
    </location>
</feature>
<keyword evidence="1" id="KW-0472">Membrane</keyword>
<dbReference type="Proteomes" id="UP000030153">
    <property type="component" value="Unassembled WGS sequence"/>
</dbReference>
<gene>
    <name evidence="2" type="ORF">N780_17585</name>
</gene>
<evidence type="ECO:0000256" key="1">
    <source>
        <dbReference type="SAM" id="Phobius"/>
    </source>
</evidence>
<dbReference type="EMBL" id="AVBG01000008">
    <property type="protein sequence ID" value="KGP91069.1"/>
    <property type="molecule type" value="Genomic_DNA"/>
</dbReference>
<comment type="caution">
    <text evidence="2">The sequence shown here is derived from an EMBL/GenBank/DDBJ whole genome shotgun (WGS) entry which is preliminary data.</text>
</comment>
<organism evidence="2 3">
    <name type="scientific">Pontibacillus chungwhensis BH030062</name>
    <dbReference type="NCBI Taxonomy" id="1385513"/>
    <lineage>
        <taxon>Bacteria</taxon>
        <taxon>Bacillati</taxon>
        <taxon>Bacillota</taxon>
        <taxon>Bacilli</taxon>
        <taxon>Bacillales</taxon>
        <taxon>Bacillaceae</taxon>
        <taxon>Pontibacillus</taxon>
    </lineage>
</organism>
<name>A0A0A2UT02_9BACI</name>
<reference evidence="2 3" key="1">
    <citation type="submission" date="2013-08" db="EMBL/GenBank/DDBJ databases">
        <title>Genome of Pontibacillus chungwhensis.</title>
        <authorList>
            <person name="Wang Q."/>
            <person name="Wang G."/>
        </authorList>
    </citation>
    <scope>NUCLEOTIDE SEQUENCE [LARGE SCALE GENOMIC DNA]</scope>
    <source>
        <strain evidence="2 3">BH030062</strain>
    </source>
</reference>
<dbReference type="AlphaFoldDB" id="A0A0A2UT02"/>
<dbReference type="RefSeq" id="WP_036784124.1">
    <property type="nucleotide sequence ID" value="NZ_AVBG01000008.1"/>
</dbReference>
<keyword evidence="1" id="KW-1133">Transmembrane helix</keyword>
<keyword evidence="1" id="KW-0812">Transmembrane</keyword>
<feature type="transmembrane region" description="Helical" evidence="1">
    <location>
        <begin position="35"/>
        <end position="56"/>
    </location>
</feature>
<accession>A0A0A2UT02</accession>
<evidence type="ECO:0000313" key="2">
    <source>
        <dbReference type="EMBL" id="KGP91069.1"/>
    </source>
</evidence>
<dbReference type="STRING" id="1385513.N780_17585"/>
<keyword evidence="3" id="KW-1185">Reference proteome</keyword>
<feature type="transmembrane region" description="Helical" evidence="1">
    <location>
        <begin position="68"/>
        <end position="92"/>
    </location>
</feature>
<evidence type="ECO:0000313" key="3">
    <source>
        <dbReference type="Proteomes" id="UP000030153"/>
    </source>
</evidence>
<proteinExistence type="predicted"/>
<dbReference type="OrthoDB" id="2974331at2"/>
<sequence>MSKRAFHIYNIIILLLLLFMNLLVLFAFGISEGGINLSAILTIVLSFALWGAFYLLQFMRDRKVWRVSWLCVMVVVLYFWQTGLGASFGRWIV</sequence>